<feature type="transmembrane region" description="Helical" evidence="7">
    <location>
        <begin position="58"/>
        <end position="82"/>
    </location>
</feature>
<accession>A0A8B7HU96</accession>
<keyword evidence="5 7" id="KW-1133">Transmembrane helix</keyword>
<evidence type="ECO:0000256" key="7">
    <source>
        <dbReference type="SAM" id="Phobius"/>
    </source>
</evidence>
<dbReference type="InterPro" id="IPR007237">
    <property type="entry name" value="CD20-like"/>
</dbReference>
<evidence type="ECO:0000256" key="2">
    <source>
        <dbReference type="ARBA" id="ARBA00006022"/>
    </source>
</evidence>
<protein>
    <submittedName>
        <fullName evidence="8">Transmembrane protein 176A</fullName>
    </submittedName>
</protein>
<dbReference type="EMBL" id="ABDC03015111">
    <property type="status" value="NOT_ANNOTATED_CDS"/>
    <property type="molecule type" value="Genomic_DNA"/>
</dbReference>
<dbReference type="OrthoDB" id="9837693at2759"/>
<keyword evidence="6 7" id="KW-0472">Membrane</keyword>
<dbReference type="CTD" id="55365"/>
<dbReference type="GeneTree" id="ENSGT00530000064074"/>
<comment type="similarity">
    <text evidence="2">Belongs to the TMEM176 family.</text>
</comment>
<proteinExistence type="inferred from homology"/>
<dbReference type="InterPro" id="IPR009281">
    <property type="entry name" value="TMEM176A/TMEM176B"/>
</dbReference>
<keyword evidence="4 7" id="KW-0812">Transmembrane</keyword>
<reference evidence="8" key="3">
    <citation type="submission" date="2025-09" db="UniProtKB">
        <authorList>
            <consortium name="Ensembl"/>
        </authorList>
    </citation>
    <scope>IDENTIFICATION</scope>
</reference>
<dbReference type="Pfam" id="PF04103">
    <property type="entry name" value="CD20"/>
    <property type="match status" value="1"/>
</dbReference>
<gene>
    <name evidence="8" type="primary">TMEM176A</name>
</gene>
<dbReference type="RefSeq" id="XP_012641632.1">
    <property type="nucleotide sequence ID" value="XM_012786178.2"/>
</dbReference>
<dbReference type="Proteomes" id="UP000694394">
    <property type="component" value="Chromosome 11"/>
</dbReference>
<evidence type="ECO:0000256" key="6">
    <source>
        <dbReference type="ARBA" id="ARBA00023136"/>
    </source>
</evidence>
<dbReference type="PANTHER" id="PTHR15756">
    <property type="entry name" value="LR8/HCA112"/>
    <property type="match status" value="1"/>
</dbReference>
<evidence type="ECO:0000313" key="8">
    <source>
        <dbReference type="Ensembl" id="ENSMICP00000007426.2"/>
    </source>
</evidence>
<evidence type="ECO:0000256" key="1">
    <source>
        <dbReference type="ARBA" id="ARBA00004141"/>
    </source>
</evidence>
<feature type="transmembrane region" description="Helical" evidence="7">
    <location>
        <begin position="88"/>
        <end position="109"/>
    </location>
</feature>
<dbReference type="RefSeq" id="XP_012641631.1">
    <property type="nucleotide sequence ID" value="XM_012786177.1"/>
</dbReference>
<dbReference type="PANTHER" id="PTHR15756:SF6">
    <property type="entry name" value="TRANSMEMBRANE PROTEIN 176A"/>
    <property type="match status" value="1"/>
</dbReference>
<keyword evidence="3" id="KW-0597">Phosphoprotein</keyword>
<dbReference type="KEGG" id="mmur:105883178"/>
<reference evidence="8" key="1">
    <citation type="submission" date="2016-12" db="EMBL/GenBank/DDBJ databases">
        <title>Mouse lemur reference genome and diversity panel.</title>
        <authorList>
            <person name="Harris R."/>
            <person name="Larsen P."/>
            <person name="Liu Y."/>
            <person name="Hughes D.S."/>
            <person name="Murali S."/>
            <person name="Raveendran M."/>
            <person name="Korchina V."/>
            <person name="Wang M."/>
            <person name="Jhangiani S."/>
            <person name="Bandaranaike D."/>
            <person name="Bellair M."/>
            <person name="Blankenburg K."/>
            <person name="Chao H."/>
            <person name="Dahdouli M."/>
            <person name="Dinh H."/>
            <person name="Doddapaneni H."/>
            <person name="English A."/>
            <person name="Firestine M."/>
            <person name="Gnanaolivu R."/>
            <person name="Gross S."/>
            <person name="Hernandez B."/>
            <person name="Javaid M."/>
            <person name="Jayaseelan J."/>
            <person name="Jones J."/>
            <person name="Khan Z."/>
            <person name="Kovar C."/>
            <person name="Kurapati P."/>
            <person name="Le B."/>
            <person name="Lee S."/>
            <person name="Li M."/>
            <person name="Mathew T."/>
            <person name="Narasimhan A."/>
            <person name="Ngo D."/>
            <person name="Nguyen L."/>
            <person name="Okwuonu G."/>
            <person name="Ongeri F."/>
            <person name="Osuji N."/>
            <person name="Pu L.-L."/>
            <person name="Puazo M."/>
            <person name="Quiroz J."/>
            <person name="Raj R."/>
            <person name="Rajbhandari K."/>
            <person name="Reid J.G."/>
            <person name="Santibanez J."/>
            <person name="Sexton D."/>
            <person name="Skinner E."/>
            <person name="Vee V."/>
            <person name="Weissenberger G."/>
            <person name="Wu Y."/>
            <person name="Xin Y."/>
            <person name="Han Y."/>
            <person name="Campbell C."/>
            <person name="Brown A."/>
            <person name="Sullivan B."/>
            <person name="Shelton J."/>
            <person name="Brown S."/>
            <person name="Dudchenko O."/>
            <person name="Machol I."/>
            <person name="Durand N."/>
            <person name="Shamim M."/>
            <person name="Lieberman A."/>
            <person name="Muzny D.M."/>
            <person name="Richards S."/>
            <person name="Yoder A."/>
            <person name="Worley K.C."/>
            <person name="Rogers J."/>
            <person name="Gibbs R.A."/>
        </authorList>
    </citation>
    <scope>NUCLEOTIDE SEQUENCE [LARGE SCALE GENOMIC DNA]</scope>
</reference>
<reference evidence="8" key="2">
    <citation type="submission" date="2025-08" db="UniProtKB">
        <authorList>
            <consortium name="Ensembl"/>
        </authorList>
    </citation>
    <scope>IDENTIFICATION</scope>
</reference>
<name>A0A8B7HU96_MICMU</name>
<evidence type="ECO:0000256" key="3">
    <source>
        <dbReference type="ARBA" id="ARBA00022553"/>
    </source>
</evidence>
<feature type="transmembrane region" description="Helical" evidence="7">
    <location>
        <begin position="196"/>
        <end position="221"/>
    </location>
</feature>
<organism evidence="8 9">
    <name type="scientific">Microcebus murinus</name>
    <name type="common">Gray mouse lemur</name>
    <name type="synonym">Lemur murinus</name>
    <dbReference type="NCBI Taxonomy" id="30608"/>
    <lineage>
        <taxon>Eukaryota</taxon>
        <taxon>Metazoa</taxon>
        <taxon>Chordata</taxon>
        <taxon>Craniata</taxon>
        <taxon>Vertebrata</taxon>
        <taxon>Euteleostomi</taxon>
        <taxon>Mammalia</taxon>
        <taxon>Eutheria</taxon>
        <taxon>Euarchontoglires</taxon>
        <taxon>Primates</taxon>
        <taxon>Strepsirrhini</taxon>
        <taxon>Lemuriformes</taxon>
        <taxon>Cheirogaleidae</taxon>
        <taxon>Microcebus</taxon>
    </lineage>
</organism>
<keyword evidence="9" id="KW-1185">Reference proteome</keyword>
<comment type="subcellular location">
    <subcellularLocation>
        <location evidence="1">Membrane</location>
        <topology evidence="1">Multi-pass membrane protein</topology>
    </subcellularLocation>
</comment>
<feature type="transmembrane region" description="Helical" evidence="7">
    <location>
        <begin position="121"/>
        <end position="142"/>
    </location>
</feature>
<sequence length="242" mass="26469">MSLAMGMTEGGELAPEAPQPTRIDVHIHQESALVKPLLTGCYSWLQRPASKTPGSSRLLVASWVVQIVLGILSGVLGGFLYICIYSRLLGSGAAIWAGVVAVLAGAVAFIYEKQGGICWGLLRTLLALAAFATAIAAIVSWANSFWYGYDYSDYVCRCDSSSGYWYTPPPSTQSPDEVRRLHLCSSYVNMLQALFIGLQAMLLGIWILLLLASLAPLWLYCWRRLPCKEEKDQKKLLEVSGS</sequence>
<dbReference type="GO" id="GO:0016020">
    <property type="term" value="C:membrane"/>
    <property type="evidence" value="ECO:0007669"/>
    <property type="project" value="UniProtKB-SubCell"/>
</dbReference>
<dbReference type="Ensembl" id="ENSMICT00000008150.3">
    <property type="protein sequence ID" value="ENSMICP00000007426.2"/>
    <property type="gene ID" value="ENSMICG00000008154.3"/>
</dbReference>
<dbReference type="AlphaFoldDB" id="A0A8B7HU96"/>
<evidence type="ECO:0000313" key="9">
    <source>
        <dbReference type="Proteomes" id="UP000694394"/>
    </source>
</evidence>
<dbReference type="GeneID" id="105883178"/>
<evidence type="ECO:0000256" key="5">
    <source>
        <dbReference type="ARBA" id="ARBA00022989"/>
    </source>
</evidence>
<evidence type="ECO:0000256" key="4">
    <source>
        <dbReference type="ARBA" id="ARBA00022692"/>
    </source>
</evidence>